<dbReference type="GO" id="GO:0070971">
    <property type="term" value="C:endoplasmic reticulum exit site"/>
    <property type="evidence" value="ECO:0007669"/>
    <property type="project" value="TreeGrafter"/>
</dbReference>
<keyword evidence="8" id="KW-1185">Reference proteome</keyword>
<comment type="caution">
    <text evidence="7">The sequence shown here is derived from an EMBL/GenBank/DDBJ whole genome shotgun (WGS) entry which is preliminary data.</text>
</comment>
<reference evidence="7" key="1">
    <citation type="submission" date="2023-05" db="EMBL/GenBank/DDBJ databases">
        <title>Nepenthes gracilis genome sequencing.</title>
        <authorList>
            <person name="Fukushima K."/>
        </authorList>
    </citation>
    <scope>NUCLEOTIDE SEQUENCE</scope>
    <source>
        <strain evidence="7">SING2019-196</strain>
    </source>
</reference>
<evidence type="ECO:0000313" key="7">
    <source>
        <dbReference type="EMBL" id="GMH08399.1"/>
    </source>
</evidence>
<name>A0AAD3XL46_NEPGR</name>
<protein>
    <recommendedName>
        <fullName evidence="6">Sec16 Sec23-binding domain-containing protein</fullName>
    </recommendedName>
</protein>
<dbReference type="GO" id="GO:0012507">
    <property type="term" value="C:ER to Golgi transport vesicle membrane"/>
    <property type="evidence" value="ECO:0007669"/>
    <property type="project" value="TreeGrafter"/>
</dbReference>
<organism evidence="7 8">
    <name type="scientific">Nepenthes gracilis</name>
    <name type="common">Slender pitcher plant</name>
    <dbReference type="NCBI Taxonomy" id="150966"/>
    <lineage>
        <taxon>Eukaryota</taxon>
        <taxon>Viridiplantae</taxon>
        <taxon>Streptophyta</taxon>
        <taxon>Embryophyta</taxon>
        <taxon>Tracheophyta</taxon>
        <taxon>Spermatophyta</taxon>
        <taxon>Magnoliopsida</taxon>
        <taxon>eudicotyledons</taxon>
        <taxon>Gunneridae</taxon>
        <taxon>Pentapetalae</taxon>
        <taxon>Caryophyllales</taxon>
        <taxon>Nepenthaceae</taxon>
        <taxon>Nepenthes</taxon>
    </lineage>
</organism>
<dbReference type="GO" id="GO:0016192">
    <property type="term" value="P:vesicle-mediated transport"/>
    <property type="evidence" value="ECO:0007669"/>
    <property type="project" value="UniProtKB-KW"/>
</dbReference>
<dbReference type="InterPro" id="IPR023214">
    <property type="entry name" value="HAD_sf"/>
</dbReference>
<dbReference type="Pfam" id="PF12931">
    <property type="entry name" value="TPR_Sec16"/>
    <property type="match status" value="1"/>
</dbReference>
<dbReference type="GO" id="GO:0070973">
    <property type="term" value="P:protein localization to endoplasmic reticulum exit site"/>
    <property type="evidence" value="ECO:0007669"/>
    <property type="project" value="TreeGrafter"/>
</dbReference>
<feature type="domain" description="Sec16 Sec23-binding" evidence="6">
    <location>
        <begin position="306"/>
        <end position="445"/>
    </location>
</feature>
<dbReference type="AlphaFoldDB" id="A0AAD3XL46"/>
<evidence type="ECO:0000313" key="8">
    <source>
        <dbReference type="Proteomes" id="UP001279734"/>
    </source>
</evidence>
<dbReference type="PANTHER" id="PTHR13402">
    <property type="entry name" value="RGPR-RELATED"/>
    <property type="match status" value="1"/>
</dbReference>
<accession>A0AAD3XL46</accession>
<comment type="subcellular location">
    <subcellularLocation>
        <location evidence="1">Endoplasmic reticulum</location>
    </subcellularLocation>
</comment>
<dbReference type="GO" id="GO:0007030">
    <property type="term" value="P:Golgi organization"/>
    <property type="evidence" value="ECO:0007669"/>
    <property type="project" value="TreeGrafter"/>
</dbReference>
<dbReference type="EMBL" id="BSYO01000008">
    <property type="protein sequence ID" value="GMH08399.1"/>
    <property type="molecule type" value="Genomic_DNA"/>
</dbReference>
<proteinExistence type="inferred from homology"/>
<dbReference type="InterPro" id="IPR036412">
    <property type="entry name" value="HAD-like_sf"/>
</dbReference>
<keyword evidence="3" id="KW-0813">Transport</keyword>
<dbReference type="InterPro" id="IPR024298">
    <property type="entry name" value="Sec16_Sec23-bd"/>
</dbReference>
<evidence type="ECO:0000256" key="4">
    <source>
        <dbReference type="ARBA" id="ARBA00022824"/>
    </source>
</evidence>
<evidence type="ECO:0000256" key="1">
    <source>
        <dbReference type="ARBA" id="ARBA00004240"/>
    </source>
</evidence>
<dbReference type="PANTHER" id="PTHR13402:SF6">
    <property type="entry name" value="SECRETORY 16, ISOFORM I"/>
    <property type="match status" value="1"/>
</dbReference>
<evidence type="ECO:0000256" key="5">
    <source>
        <dbReference type="ARBA" id="ARBA00022892"/>
    </source>
</evidence>
<keyword evidence="4" id="KW-0256">Endoplasmic reticulum</keyword>
<dbReference type="Proteomes" id="UP001279734">
    <property type="component" value="Unassembled WGS sequence"/>
</dbReference>
<sequence>MSGTWIQRPHSDVIQGLLPLLVICHTAKHEGDEGIREDSYEADSSEEAVSVIVARERDLEEQTKEYVNDYAFAGPRTLILTYLELNQAEYTEFTQNFSKARNSLSVDREPTIDQVAEKIENDLILLGTTADEDTLRNGVSQRIDRLAHAIIKMRVLTGDQMETTINVGFACNLLRQGMKQVPINLDSPDLKTLAKIGNKDVISKYLQGRVPHQIMQGTDQLVSSARSEATALTSYEKSSQSYIFSRWATVPRTTCRKTIYRIAYQHFGKLQSLGTDTSLRANELPDSVVVNLFAPTRGKSPLPTDRKKEAVQLAEEGQLWGFALILAHELGEQFYINAVKKVVTSHLGAGLPLRTLCLLIAKKLEDVFSTNIMRGVGLPEPVHISPPTVQQFAGYNRMDNWEGNLAIITANRTKNNHVIAHPGDSLWKDGDDFVATYICYLVVEADSPSFYLEVKNVGTQGACKLKPKRLEMVVPKFEIREVWSSGCSAKTRPSQGAGCHILLSLPGATNFIFS</sequence>
<comment type="similarity">
    <text evidence="2">Belongs to the SEC16 family.</text>
</comment>
<evidence type="ECO:0000256" key="3">
    <source>
        <dbReference type="ARBA" id="ARBA00022448"/>
    </source>
</evidence>
<dbReference type="SUPFAM" id="SSF56784">
    <property type="entry name" value="HAD-like"/>
    <property type="match status" value="1"/>
</dbReference>
<gene>
    <name evidence="7" type="ORF">Nepgr_010239</name>
</gene>
<keyword evidence="5" id="KW-0931">ER-Golgi transport</keyword>
<dbReference type="Gene3D" id="3.40.50.1000">
    <property type="entry name" value="HAD superfamily/HAD-like"/>
    <property type="match status" value="1"/>
</dbReference>
<evidence type="ECO:0000256" key="2">
    <source>
        <dbReference type="ARBA" id="ARBA00005927"/>
    </source>
</evidence>
<evidence type="ECO:0000259" key="6">
    <source>
        <dbReference type="Pfam" id="PF12931"/>
    </source>
</evidence>